<dbReference type="RefSeq" id="WP_166271287.1">
    <property type="nucleotide sequence ID" value="NZ_JAAFGS010000001.1"/>
</dbReference>
<dbReference type="InterPro" id="IPR004680">
    <property type="entry name" value="Cit_transptr-like_dom"/>
</dbReference>
<dbReference type="Proteomes" id="UP000800303">
    <property type="component" value="Unassembled WGS sequence"/>
</dbReference>
<evidence type="ECO:0000259" key="9">
    <source>
        <dbReference type="Pfam" id="PF03600"/>
    </source>
</evidence>
<evidence type="ECO:0000256" key="8">
    <source>
        <dbReference type="SAM" id="Phobius"/>
    </source>
</evidence>
<feature type="transmembrane region" description="Helical" evidence="8">
    <location>
        <begin position="64"/>
        <end position="89"/>
    </location>
</feature>
<dbReference type="InterPro" id="IPR000802">
    <property type="entry name" value="Arsenical_pump_ArsB"/>
</dbReference>
<keyword evidence="4" id="KW-1003">Cell membrane</keyword>
<keyword evidence="11" id="KW-1185">Reference proteome</keyword>
<protein>
    <recommendedName>
        <fullName evidence="9">Citrate transporter-like domain-containing protein</fullName>
    </recommendedName>
</protein>
<keyword evidence="6 8" id="KW-1133">Transmembrane helix</keyword>
<evidence type="ECO:0000256" key="6">
    <source>
        <dbReference type="ARBA" id="ARBA00022989"/>
    </source>
</evidence>
<organism evidence="10 11">
    <name type="scientific">Saccharibacillus alkalitolerans</name>
    <dbReference type="NCBI Taxonomy" id="2705290"/>
    <lineage>
        <taxon>Bacteria</taxon>
        <taxon>Bacillati</taxon>
        <taxon>Bacillota</taxon>
        <taxon>Bacilli</taxon>
        <taxon>Bacillales</taxon>
        <taxon>Paenibacillaceae</taxon>
        <taxon>Saccharibacillus</taxon>
    </lineage>
</organism>
<feature type="transmembrane region" description="Helical" evidence="8">
    <location>
        <begin position="254"/>
        <end position="272"/>
    </location>
</feature>
<feature type="transmembrane region" description="Helical" evidence="8">
    <location>
        <begin position="101"/>
        <end position="130"/>
    </location>
</feature>
<comment type="subcellular location">
    <subcellularLocation>
        <location evidence="1">Cell membrane</location>
        <topology evidence="1">Multi-pass membrane protein</topology>
    </subcellularLocation>
</comment>
<evidence type="ECO:0000256" key="1">
    <source>
        <dbReference type="ARBA" id="ARBA00004651"/>
    </source>
</evidence>
<feature type="transmembrane region" description="Helical" evidence="8">
    <location>
        <begin position="411"/>
        <end position="434"/>
    </location>
</feature>
<accession>A0ABX0EZJ3</accession>
<dbReference type="PANTHER" id="PTHR43568:SF1">
    <property type="entry name" value="P PROTEIN"/>
    <property type="match status" value="1"/>
</dbReference>
<keyword evidence="3" id="KW-0813">Transport</keyword>
<dbReference type="PRINTS" id="PR00758">
    <property type="entry name" value="ARSENICPUMP"/>
</dbReference>
<keyword evidence="7 8" id="KW-0472">Membrane</keyword>
<feature type="transmembrane region" description="Helical" evidence="8">
    <location>
        <begin position="292"/>
        <end position="314"/>
    </location>
</feature>
<name>A0ABX0EZJ3_9BACL</name>
<dbReference type="InterPro" id="IPR051475">
    <property type="entry name" value="Diverse_Ion_Transporter"/>
</dbReference>
<dbReference type="Pfam" id="PF03600">
    <property type="entry name" value="CitMHS"/>
    <property type="match status" value="1"/>
</dbReference>
<feature type="transmembrane region" description="Helical" evidence="8">
    <location>
        <begin position="326"/>
        <end position="352"/>
    </location>
</feature>
<gene>
    <name evidence="10" type="ORF">GYN08_00040</name>
</gene>
<sequence>MISEIDTAFWPVYTAAAVFVIVYMLVVTEKINGGLAAMAGALALLLLGIVDWSAALTHHMYVNALLLLVGMAVTAAAADLSGIMHYAALKIVRAVSGSLPAVLIVVTLIAAASSALLGSGPGLLLLAPLILRIGKALRVGPVPLLIMSVIACNLGGMTTLVGSVPNIMIGSAADLDTIDFARRLLPPALLLLAVHLLLLMLIFRKEMRTGSGRRTELEALEPVGYLSGRGRALMSLGVLILLAAGLIWHDNLRADSGTVAVIAAALMLLVNIRSSSEARQIRERLDFKTFGVLIGFYVIAGGLVETGIVGEIAMRLLELTNENKALTALVLFGVSGLLSSVLDPVPLTAAAVPLIQTIGLQVEVVRPSDLNDLWFALALGCGIGSSGTLAGSVAGVLAAGLAQKEGYPFSYLSYLVIAFPLTLLALGAGGWYLWAHIL</sequence>
<dbReference type="EMBL" id="JAAFGS010000001">
    <property type="protein sequence ID" value="NGZ73685.1"/>
    <property type="molecule type" value="Genomic_DNA"/>
</dbReference>
<feature type="transmembrane region" description="Helical" evidence="8">
    <location>
        <begin position="7"/>
        <end position="27"/>
    </location>
</feature>
<evidence type="ECO:0000256" key="4">
    <source>
        <dbReference type="ARBA" id="ARBA00022475"/>
    </source>
</evidence>
<comment type="caution">
    <text evidence="10">The sequence shown here is derived from an EMBL/GenBank/DDBJ whole genome shotgun (WGS) entry which is preliminary data.</text>
</comment>
<reference evidence="10 11" key="1">
    <citation type="submission" date="2020-01" db="EMBL/GenBank/DDBJ databases">
        <title>Polyphasic characterisation and genomic insights into a novel alkali tolerant bacterium VR-M41.</title>
        <authorList>
            <person name="Vemuluri V.R."/>
        </authorList>
    </citation>
    <scope>NUCLEOTIDE SEQUENCE [LARGE SCALE GENOMIC DNA]</scope>
    <source>
        <strain evidence="10 11">VR-M41</strain>
    </source>
</reference>
<keyword evidence="5 8" id="KW-0812">Transmembrane</keyword>
<feature type="transmembrane region" description="Helical" evidence="8">
    <location>
        <begin position="232"/>
        <end position="248"/>
    </location>
</feature>
<feature type="transmembrane region" description="Helical" evidence="8">
    <location>
        <begin position="184"/>
        <end position="203"/>
    </location>
</feature>
<evidence type="ECO:0000313" key="10">
    <source>
        <dbReference type="EMBL" id="NGZ73685.1"/>
    </source>
</evidence>
<comment type="similarity">
    <text evidence="2">Belongs to the CitM (TC 2.A.11) transporter family.</text>
</comment>
<evidence type="ECO:0000256" key="7">
    <source>
        <dbReference type="ARBA" id="ARBA00023136"/>
    </source>
</evidence>
<feature type="domain" description="Citrate transporter-like" evidence="9">
    <location>
        <begin position="23"/>
        <end position="380"/>
    </location>
</feature>
<feature type="transmembrane region" description="Helical" evidence="8">
    <location>
        <begin position="142"/>
        <end position="164"/>
    </location>
</feature>
<dbReference type="PANTHER" id="PTHR43568">
    <property type="entry name" value="P PROTEIN"/>
    <property type="match status" value="1"/>
</dbReference>
<evidence type="ECO:0000256" key="5">
    <source>
        <dbReference type="ARBA" id="ARBA00022692"/>
    </source>
</evidence>
<evidence type="ECO:0000313" key="11">
    <source>
        <dbReference type="Proteomes" id="UP000800303"/>
    </source>
</evidence>
<evidence type="ECO:0000256" key="2">
    <source>
        <dbReference type="ARBA" id="ARBA00009843"/>
    </source>
</evidence>
<proteinExistence type="inferred from homology"/>
<feature type="transmembrane region" description="Helical" evidence="8">
    <location>
        <begin position="373"/>
        <end position="399"/>
    </location>
</feature>
<feature type="transmembrane region" description="Helical" evidence="8">
    <location>
        <begin position="33"/>
        <end position="52"/>
    </location>
</feature>
<evidence type="ECO:0000256" key="3">
    <source>
        <dbReference type="ARBA" id="ARBA00022448"/>
    </source>
</evidence>